<proteinExistence type="predicted"/>
<evidence type="ECO:0000313" key="3">
    <source>
        <dbReference type="Proteomes" id="UP000275199"/>
    </source>
</evidence>
<evidence type="ECO:0000313" key="2">
    <source>
        <dbReference type="EMBL" id="ROZ84891.1"/>
    </source>
</evidence>
<sequence length="71" mass="8178">MRADEFLKKHGLDQEEDKDISLRGQALERALHPGRPHAGTPHDWEDWERYQAEEKAKAAQSKAEPNKKADD</sequence>
<comment type="caution">
    <text evidence="2">The sequence shown here is derived from an EMBL/GenBank/DDBJ whole genome shotgun (WGS) entry which is preliminary data.</text>
</comment>
<feature type="region of interest" description="Disordered" evidence="1">
    <location>
        <begin position="1"/>
        <end position="20"/>
    </location>
</feature>
<reference evidence="2 3" key="1">
    <citation type="submission" date="2018-11" db="EMBL/GenBank/DDBJ databases">
        <authorList>
            <person name="Jang G.I."/>
            <person name="Hwang C.Y."/>
        </authorList>
    </citation>
    <scope>NUCLEOTIDE SEQUENCE [LARGE SCALE GENOMIC DNA]</scope>
    <source>
        <strain evidence="2 3">SSM26</strain>
    </source>
</reference>
<feature type="compositionally biased region" description="Basic and acidic residues" evidence="1">
    <location>
        <begin position="1"/>
        <end position="13"/>
    </location>
</feature>
<dbReference type="EMBL" id="RKKU01000009">
    <property type="protein sequence ID" value="ROZ84891.1"/>
    <property type="molecule type" value="Genomic_DNA"/>
</dbReference>
<evidence type="ECO:0000256" key="1">
    <source>
        <dbReference type="SAM" id="MobiDB-lite"/>
    </source>
</evidence>
<dbReference type="RefSeq" id="WP_123889402.1">
    <property type="nucleotide sequence ID" value="NZ_RKKU01000009.1"/>
</dbReference>
<feature type="region of interest" description="Disordered" evidence="1">
    <location>
        <begin position="52"/>
        <end position="71"/>
    </location>
</feature>
<dbReference type="Proteomes" id="UP000275199">
    <property type="component" value="Unassembled WGS sequence"/>
</dbReference>
<keyword evidence="3" id="KW-1185">Reference proteome</keyword>
<organism evidence="2 3">
    <name type="scientific">Pseudomonas neustonica</name>
    <dbReference type="NCBI Taxonomy" id="2487346"/>
    <lineage>
        <taxon>Bacteria</taxon>
        <taxon>Pseudomonadati</taxon>
        <taxon>Pseudomonadota</taxon>
        <taxon>Gammaproteobacteria</taxon>
        <taxon>Pseudomonadales</taxon>
        <taxon>Pseudomonadaceae</taxon>
        <taxon>Pseudomonas</taxon>
    </lineage>
</organism>
<gene>
    <name evidence="2" type="ORF">EF096_09595</name>
</gene>
<name>A0ABX9XIB0_9PSED</name>
<accession>A0ABX9XIB0</accession>
<protein>
    <submittedName>
        <fullName evidence="2">Uncharacterized protein</fullName>
    </submittedName>
</protein>